<dbReference type="AlphaFoldDB" id="A0A037ZGE6"/>
<dbReference type="Gene3D" id="1.20.120.550">
    <property type="entry name" value="Membrane associated eicosanoid/glutathione metabolism-like domain"/>
    <property type="match status" value="1"/>
</dbReference>
<comment type="subcellular location">
    <subcellularLocation>
        <location evidence="1">Membrane</location>
    </subcellularLocation>
</comment>
<keyword evidence="6" id="KW-1185">Reference proteome</keyword>
<gene>
    <name evidence="5" type="ORF">ACMU_16390</name>
</gene>
<dbReference type="Pfam" id="PF01124">
    <property type="entry name" value="MAPEG"/>
    <property type="match status" value="1"/>
</dbReference>
<organism evidence="5 6">
    <name type="scientific">Actibacterium mucosum KCTC 23349</name>
    <dbReference type="NCBI Taxonomy" id="1454373"/>
    <lineage>
        <taxon>Bacteria</taxon>
        <taxon>Pseudomonadati</taxon>
        <taxon>Pseudomonadota</taxon>
        <taxon>Alphaproteobacteria</taxon>
        <taxon>Rhodobacterales</taxon>
        <taxon>Roseobacteraceae</taxon>
        <taxon>Actibacterium</taxon>
    </lineage>
</organism>
<dbReference type="STRING" id="1454373.ACMU_16390"/>
<evidence type="ECO:0000313" key="5">
    <source>
        <dbReference type="EMBL" id="KAJ54693.1"/>
    </source>
</evidence>
<dbReference type="PANTHER" id="PTHR35371">
    <property type="entry name" value="INNER MEMBRANE PROTEIN"/>
    <property type="match status" value="1"/>
</dbReference>
<evidence type="ECO:0000256" key="3">
    <source>
        <dbReference type="ARBA" id="ARBA00022989"/>
    </source>
</evidence>
<evidence type="ECO:0008006" key="7">
    <source>
        <dbReference type="Google" id="ProtNLM"/>
    </source>
</evidence>
<keyword evidence="2" id="KW-0812">Transmembrane</keyword>
<evidence type="ECO:0000256" key="1">
    <source>
        <dbReference type="ARBA" id="ARBA00004370"/>
    </source>
</evidence>
<comment type="caution">
    <text evidence="5">The sequence shown here is derived from an EMBL/GenBank/DDBJ whole genome shotgun (WGS) entry which is preliminary data.</text>
</comment>
<evidence type="ECO:0000313" key="6">
    <source>
        <dbReference type="Proteomes" id="UP000026249"/>
    </source>
</evidence>
<dbReference type="GO" id="GO:0016020">
    <property type="term" value="C:membrane"/>
    <property type="evidence" value="ECO:0007669"/>
    <property type="project" value="UniProtKB-SubCell"/>
</dbReference>
<evidence type="ECO:0000256" key="4">
    <source>
        <dbReference type="ARBA" id="ARBA00023136"/>
    </source>
</evidence>
<dbReference type="RefSeq" id="WP_035260863.1">
    <property type="nucleotide sequence ID" value="NZ_JFKE01000006.1"/>
</dbReference>
<name>A0A037ZGE6_9RHOB</name>
<dbReference type="InterPro" id="IPR001129">
    <property type="entry name" value="Membr-assoc_MAPEG"/>
</dbReference>
<evidence type="ECO:0000256" key="2">
    <source>
        <dbReference type="ARBA" id="ARBA00022692"/>
    </source>
</evidence>
<protein>
    <recommendedName>
        <fullName evidence="7">MAPEG family protein</fullName>
    </recommendedName>
</protein>
<accession>A0A037ZGE6</accession>
<dbReference type="Proteomes" id="UP000026249">
    <property type="component" value="Unassembled WGS sequence"/>
</dbReference>
<dbReference type="PANTHER" id="PTHR35371:SF1">
    <property type="entry name" value="BLR7753 PROTEIN"/>
    <property type="match status" value="1"/>
</dbReference>
<dbReference type="SUPFAM" id="SSF161084">
    <property type="entry name" value="MAPEG domain-like"/>
    <property type="match status" value="1"/>
</dbReference>
<keyword evidence="3" id="KW-1133">Transmembrane helix</keyword>
<dbReference type="EMBL" id="JFKE01000006">
    <property type="protein sequence ID" value="KAJ54693.1"/>
    <property type="molecule type" value="Genomic_DNA"/>
</dbReference>
<proteinExistence type="predicted"/>
<sequence length="132" mass="13656">MTNAMTLLTLILLATALMAFPYVLNRIAVRGLAGAMANPGTEDRALSAWADRAKAAHGNAIENLVVFAPALLAVEATGLANGATAIAASLYLVARVVHYIVYTMGIPVIRTLAFFGGWGATVFVIAQIGGLA</sequence>
<dbReference type="OrthoDB" id="7743618at2"/>
<dbReference type="InterPro" id="IPR023352">
    <property type="entry name" value="MAPEG-like_dom_sf"/>
</dbReference>
<reference evidence="5 6" key="1">
    <citation type="submission" date="2014-03" db="EMBL/GenBank/DDBJ databases">
        <title>Draft Genome Sequence of Actibacterium mucosum KCTC 23349, a Marine Alphaproteobacterium with Complex Ionic Requirements Isolated from Mediterranean Seawater at Malvarrosa Beach, Valencia, Spain.</title>
        <authorList>
            <person name="Arahal D.R."/>
            <person name="Shao Z."/>
            <person name="Lai Q."/>
            <person name="Pujalte M.J."/>
        </authorList>
    </citation>
    <scope>NUCLEOTIDE SEQUENCE [LARGE SCALE GENOMIC DNA]</scope>
    <source>
        <strain evidence="5 6">KCTC 23349</strain>
    </source>
</reference>
<keyword evidence="4" id="KW-0472">Membrane</keyword>